<dbReference type="NCBIfam" id="TIGR01730">
    <property type="entry name" value="RND_mfp"/>
    <property type="match status" value="1"/>
</dbReference>
<dbReference type="SUPFAM" id="SSF111369">
    <property type="entry name" value="HlyD-like secretion proteins"/>
    <property type="match status" value="1"/>
</dbReference>
<dbReference type="FunFam" id="2.40.420.20:FF:000001">
    <property type="entry name" value="Efflux RND transporter periplasmic adaptor subunit"/>
    <property type="match status" value="1"/>
</dbReference>
<gene>
    <name evidence="8" type="primary">mexC</name>
    <name evidence="8" type="ORF">GDH07_13675</name>
</gene>
<evidence type="ECO:0000259" key="5">
    <source>
        <dbReference type="Pfam" id="PF25917"/>
    </source>
</evidence>
<comment type="similarity">
    <text evidence="2">Belongs to the membrane fusion protein (MFP) (TC 8.A.1) family.</text>
</comment>
<evidence type="ECO:0000259" key="4">
    <source>
        <dbReference type="Pfam" id="PF25876"/>
    </source>
</evidence>
<dbReference type="NCBIfam" id="NF033138">
    <property type="entry name" value="RND-peri-MexC"/>
    <property type="match status" value="1"/>
</dbReference>
<name>A0A7X1U4T7_9PSED</name>
<dbReference type="InterPro" id="IPR058625">
    <property type="entry name" value="MdtA-like_BSH"/>
</dbReference>
<dbReference type="PANTHER" id="PTHR30158">
    <property type="entry name" value="ACRA/E-RELATED COMPONENT OF DRUG EFFLUX TRANSPORTER"/>
    <property type="match status" value="1"/>
</dbReference>
<dbReference type="PANTHER" id="PTHR30158:SF24">
    <property type="entry name" value="HLYD FAMILY SECRETION PROTEIN"/>
    <property type="match status" value="1"/>
</dbReference>
<dbReference type="Gene3D" id="2.40.30.170">
    <property type="match status" value="1"/>
</dbReference>
<accession>A0A7X1U4T7</accession>
<dbReference type="FunFam" id="1.10.287.470:FF:000002">
    <property type="entry name" value="Efflux RND transporter periplasmic adaptor subunit"/>
    <property type="match status" value="1"/>
</dbReference>
<feature type="domain" description="Multidrug resistance protein MdtA-like barrel-sandwich hybrid" evidence="5">
    <location>
        <begin position="62"/>
        <end position="204"/>
    </location>
</feature>
<dbReference type="AlphaFoldDB" id="A0A7X1U4T7"/>
<feature type="domain" description="Multidrug resistance protein MdtA-like alpha-helical hairpin" evidence="4">
    <location>
        <begin position="104"/>
        <end position="172"/>
    </location>
</feature>
<dbReference type="EMBL" id="WHUV01000002">
    <property type="protein sequence ID" value="MQA54360.1"/>
    <property type="molecule type" value="Genomic_DNA"/>
</dbReference>
<dbReference type="InterPro" id="IPR058627">
    <property type="entry name" value="MdtA-like_C"/>
</dbReference>
<evidence type="ECO:0000256" key="3">
    <source>
        <dbReference type="ARBA" id="ARBA00023054"/>
    </source>
</evidence>
<comment type="subcellular location">
    <subcellularLocation>
        <location evidence="1">Cell inner membrane</location>
        <topology evidence="1">Lipid-anchor</topology>
    </subcellularLocation>
</comment>
<dbReference type="InterPro" id="IPR058626">
    <property type="entry name" value="MdtA-like_b-barrel"/>
</dbReference>
<dbReference type="InterPro" id="IPR058624">
    <property type="entry name" value="MdtA-like_HH"/>
</dbReference>
<dbReference type="Pfam" id="PF25876">
    <property type="entry name" value="HH_MFP_RND"/>
    <property type="match status" value="1"/>
</dbReference>
<evidence type="ECO:0000313" key="8">
    <source>
        <dbReference type="EMBL" id="MQA54360.1"/>
    </source>
</evidence>
<dbReference type="Gene3D" id="2.40.50.100">
    <property type="match status" value="1"/>
</dbReference>
<dbReference type="RefSeq" id="WP_053129741.1">
    <property type="nucleotide sequence ID" value="NZ_JBLAVA010000001.1"/>
</dbReference>
<evidence type="ECO:0000256" key="1">
    <source>
        <dbReference type="ARBA" id="ARBA00004519"/>
    </source>
</evidence>
<keyword evidence="3" id="KW-0175">Coiled coil</keyword>
<proteinExistence type="inferred from homology"/>
<organism evidence="8 9">
    <name type="scientific">Pseudomonas piscis</name>
    <dbReference type="NCBI Taxonomy" id="2614538"/>
    <lineage>
        <taxon>Bacteria</taxon>
        <taxon>Pseudomonadati</taxon>
        <taxon>Pseudomonadota</taxon>
        <taxon>Gammaproteobacteria</taxon>
        <taxon>Pseudomonadales</taxon>
        <taxon>Pseudomonadaceae</taxon>
        <taxon>Pseudomonas</taxon>
    </lineage>
</organism>
<comment type="caution">
    <text evidence="8">The sequence shown here is derived from an EMBL/GenBank/DDBJ whole genome shotgun (WGS) entry which is preliminary data.</text>
</comment>
<protein>
    <submittedName>
        <fullName evidence="8">MexC family multidrug efflux RND transporter periplasmic adaptor subunit</fullName>
    </submittedName>
</protein>
<evidence type="ECO:0000313" key="9">
    <source>
        <dbReference type="Proteomes" id="UP000486534"/>
    </source>
</evidence>
<reference evidence="8 9" key="1">
    <citation type="submission" date="2019-10" db="EMBL/GenBank/DDBJ databases">
        <title>Pseudomonas dajingensis sp. nov., isolated from the profound head ulcers of farmed Murray cod (Maccullochella peelii peelii).</title>
        <authorList>
            <person name="Liu Y."/>
        </authorList>
    </citation>
    <scope>NUCLEOTIDE SEQUENCE [LARGE SCALE GENOMIC DNA]</scope>
    <source>
        <strain evidence="8 9">MC042</strain>
    </source>
</reference>
<dbReference type="InterPro" id="IPR006143">
    <property type="entry name" value="RND_pump_MFP"/>
</dbReference>
<sequence>MVDLRAIGRVSALAVVIALAGCGPSGEQQSAAEMVLPVDVFAVKPETLALTSELPGRIEPVRVAEVRARVAGIVLKKRFEEGADVKAGDLLFQIDPAPLKAAVSRAEGDLARAQAGMKEAQARVKRYEPLVKIEAVSQQDYDKASADLHSAQAATRSAQADLETARLNLGYASVAAPISGRVGRALVTEGALVGQGEATLMARIQQLDPIYADFTQTAADALRLREALKTGSLAAGDSKALTLRVEGTPYERQGSLQFTDVAVDPGTGQITLRGKFPNPDGVLLPGMYVRVKTPQGTDNQAILVPQRAVKRGNDGSSHVMVVGADERAEARPVTTGTMQGSRWQIIEGLKAGDQVIVGGLAAVQPGVKVTPKQAQETEQKQ</sequence>
<dbReference type="Proteomes" id="UP000486534">
    <property type="component" value="Unassembled WGS sequence"/>
</dbReference>
<evidence type="ECO:0000259" key="6">
    <source>
        <dbReference type="Pfam" id="PF25944"/>
    </source>
</evidence>
<dbReference type="Pfam" id="PF25967">
    <property type="entry name" value="RND-MFP_C"/>
    <property type="match status" value="1"/>
</dbReference>
<evidence type="ECO:0000256" key="2">
    <source>
        <dbReference type="ARBA" id="ARBA00009477"/>
    </source>
</evidence>
<feature type="domain" description="Multidrug resistance protein MdtA-like C-terminal permuted SH3" evidence="7">
    <location>
        <begin position="300"/>
        <end position="360"/>
    </location>
</feature>
<dbReference type="PROSITE" id="PS51257">
    <property type="entry name" value="PROKAR_LIPOPROTEIN"/>
    <property type="match status" value="1"/>
</dbReference>
<dbReference type="GO" id="GO:0046677">
    <property type="term" value="P:response to antibiotic"/>
    <property type="evidence" value="ECO:0007669"/>
    <property type="project" value="TreeGrafter"/>
</dbReference>
<feature type="domain" description="Multidrug resistance protein MdtA-like beta-barrel" evidence="6">
    <location>
        <begin position="209"/>
        <end position="292"/>
    </location>
</feature>
<dbReference type="Pfam" id="PF25944">
    <property type="entry name" value="Beta-barrel_RND"/>
    <property type="match status" value="1"/>
</dbReference>
<dbReference type="GO" id="GO:0005886">
    <property type="term" value="C:plasma membrane"/>
    <property type="evidence" value="ECO:0007669"/>
    <property type="project" value="UniProtKB-SubCell"/>
</dbReference>
<evidence type="ECO:0000259" key="7">
    <source>
        <dbReference type="Pfam" id="PF25967"/>
    </source>
</evidence>
<dbReference type="Pfam" id="PF25917">
    <property type="entry name" value="BSH_RND"/>
    <property type="match status" value="1"/>
</dbReference>
<dbReference type="Gene3D" id="2.40.420.20">
    <property type="match status" value="1"/>
</dbReference>
<dbReference type="Gene3D" id="1.10.287.470">
    <property type="entry name" value="Helix hairpin bin"/>
    <property type="match status" value="1"/>
</dbReference>
<dbReference type="GO" id="GO:0022857">
    <property type="term" value="F:transmembrane transporter activity"/>
    <property type="evidence" value="ECO:0007669"/>
    <property type="project" value="InterPro"/>
</dbReference>